<gene>
    <name evidence="2" type="ORF">FGD71_008290</name>
</gene>
<feature type="compositionally biased region" description="Low complexity" evidence="1">
    <location>
        <begin position="120"/>
        <end position="129"/>
    </location>
</feature>
<evidence type="ECO:0000313" key="3">
    <source>
        <dbReference type="Proteomes" id="UP000317378"/>
    </source>
</evidence>
<comment type="caution">
    <text evidence="2">The sequence shown here is derived from an EMBL/GenBank/DDBJ whole genome shotgun (WGS) entry which is preliminary data.</text>
</comment>
<feature type="region of interest" description="Disordered" evidence="1">
    <location>
        <begin position="108"/>
        <end position="129"/>
    </location>
</feature>
<dbReference type="RefSeq" id="WP_119099736.1">
    <property type="nucleotide sequence ID" value="NZ_QXMJ01000079.1"/>
</dbReference>
<reference evidence="2 3" key="1">
    <citation type="submission" date="2019-06" db="EMBL/GenBank/DDBJ databases">
        <title>Streptomyces sporangiiformans sp. nov., a novel actinomycete isolated from soil in Mount Song.</title>
        <authorList>
            <person name="Han L."/>
        </authorList>
    </citation>
    <scope>NUCLEOTIDE SEQUENCE [LARGE SCALE GENOMIC DNA]</scope>
    <source>
        <strain evidence="2 3">NEAU-SSA 1</strain>
    </source>
</reference>
<organism evidence="2 3">
    <name type="scientific">Streptomyces sporangiiformans</name>
    <dbReference type="NCBI Taxonomy" id="2315329"/>
    <lineage>
        <taxon>Bacteria</taxon>
        <taxon>Bacillati</taxon>
        <taxon>Actinomycetota</taxon>
        <taxon>Actinomycetes</taxon>
        <taxon>Kitasatosporales</taxon>
        <taxon>Streptomycetaceae</taxon>
        <taxon>Streptomyces</taxon>
    </lineage>
</organism>
<name>A0A505DJU5_9ACTN</name>
<evidence type="ECO:0000256" key="1">
    <source>
        <dbReference type="SAM" id="MobiDB-lite"/>
    </source>
</evidence>
<proteinExistence type="predicted"/>
<dbReference type="Proteomes" id="UP000317378">
    <property type="component" value="Unassembled WGS sequence"/>
</dbReference>
<dbReference type="OrthoDB" id="4277589at2"/>
<accession>A0A505DJU5</accession>
<sequence>MTTCALAVTCAYRGTGMALWMITVETVDTENATRTLARLHGTREQAEAALYKAACTEEPEFAIRKILRREVFRYADGSSYYVCLYGRSDQPRFQLVFRMAELILDTAWPQQNRTDPPEPQDQVPDPWRR</sequence>
<keyword evidence="3" id="KW-1185">Reference proteome</keyword>
<dbReference type="EMBL" id="VCHX02000079">
    <property type="protein sequence ID" value="TPQ22665.1"/>
    <property type="molecule type" value="Genomic_DNA"/>
</dbReference>
<dbReference type="AlphaFoldDB" id="A0A505DJU5"/>
<protein>
    <submittedName>
        <fullName evidence="2">Uncharacterized protein</fullName>
    </submittedName>
</protein>
<evidence type="ECO:0000313" key="2">
    <source>
        <dbReference type="EMBL" id="TPQ22665.1"/>
    </source>
</evidence>